<sequence>MQLLEANVDHFGVKDSQTYDAGHTITLELVSNEDLNKTLAVNGFVDHFFHDSLPAGCIRVPRREIVEISKHHAYPIPNFFSDYKGFFQQASHPLLPYAHLPQQ</sequence>
<name>A0A8H4WY54_9HYPO</name>
<dbReference type="Proteomes" id="UP000622797">
    <property type="component" value="Unassembled WGS sequence"/>
</dbReference>
<accession>A0A8H4WY54</accession>
<organism evidence="1 2">
    <name type="scientific">Fusarium sarcochroum</name>
    <dbReference type="NCBI Taxonomy" id="1208366"/>
    <lineage>
        <taxon>Eukaryota</taxon>
        <taxon>Fungi</taxon>
        <taxon>Dikarya</taxon>
        <taxon>Ascomycota</taxon>
        <taxon>Pezizomycotina</taxon>
        <taxon>Sordariomycetes</taxon>
        <taxon>Hypocreomycetidae</taxon>
        <taxon>Hypocreales</taxon>
        <taxon>Nectriaceae</taxon>
        <taxon>Fusarium</taxon>
        <taxon>Fusarium lateritium species complex</taxon>
    </lineage>
</organism>
<proteinExistence type="predicted"/>
<dbReference type="AlphaFoldDB" id="A0A8H4WY54"/>
<reference evidence="1" key="1">
    <citation type="journal article" date="2020" name="BMC Genomics">
        <title>Correction to: Identification and distribution of gene clusters required for synthesis of sphingolipid metabolism inhibitors in diverse species of the filamentous fungus Fusarium.</title>
        <authorList>
            <person name="Kim H.S."/>
            <person name="Lohmar J.M."/>
            <person name="Busman M."/>
            <person name="Brown D.W."/>
            <person name="Naumann T.A."/>
            <person name="Divon H.H."/>
            <person name="Lysoe E."/>
            <person name="Uhlig S."/>
            <person name="Proctor R.H."/>
        </authorList>
    </citation>
    <scope>NUCLEOTIDE SEQUENCE</scope>
    <source>
        <strain evidence="1">NRRL 20472</strain>
    </source>
</reference>
<protein>
    <submittedName>
        <fullName evidence="1">Uncharacterized protein</fullName>
    </submittedName>
</protein>
<comment type="caution">
    <text evidence="1">The sequence shown here is derived from an EMBL/GenBank/DDBJ whole genome shotgun (WGS) entry which is preliminary data.</text>
</comment>
<evidence type="ECO:0000313" key="1">
    <source>
        <dbReference type="EMBL" id="KAF4954275.1"/>
    </source>
</evidence>
<evidence type="ECO:0000313" key="2">
    <source>
        <dbReference type="Proteomes" id="UP000622797"/>
    </source>
</evidence>
<reference evidence="1" key="2">
    <citation type="submission" date="2020-05" db="EMBL/GenBank/DDBJ databases">
        <authorList>
            <person name="Kim H.-S."/>
            <person name="Proctor R.H."/>
            <person name="Brown D.W."/>
        </authorList>
    </citation>
    <scope>NUCLEOTIDE SEQUENCE</scope>
    <source>
        <strain evidence="1">NRRL 20472</strain>
    </source>
</reference>
<dbReference type="OrthoDB" id="4330301at2759"/>
<gene>
    <name evidence="1" type="ORF">FSARC_12185</name>
</gene>
<dbReference type="EMBL" id="JABEXW010000818">
    <property type="protein sequence ID" value="KAF4954275.1"/>
    <property type="molecule type" value="Genomic_DNA"/>
</dbReference>
<keyword evidence="2" id="KW-1185">Reference proteome</keyword>